<dbReference type="EMBL" id="BSDI01000004">
    <property type="protein sequence ID" value="GLH95711.1"/>
    <property type="molecule type" value="Genomic_DNA"/>
</dbReference>
<dbReference type="Proteomes" id="UP001144280">
    <property type="component" value="Unassembled WGS sequence"/>
</dbReference>
<evidence type="ECO:0000313" key="2">
    <source>
        <dbReference type="EMBL" id="GLH95711.1"/>
    </source>
</evidence>
<evidence type="ECO:0000259" key="1">
    <source>
        <dbReference type="Pfam" id="PF13592"/>
    </source>
</evidence>
<keyword evidence="3" id="KW-1185">Reference proteome</keyword>
<dbReference type="InterPro" id="IPR025959">
    <property type="entry name" value="Winged_HTH_dom"/>
</dbReference>
<reference evidence="2" key="1">
    <citation type="submission" date="2022-12" db="EMBL/GenBank/DDBJ databases">
        <title>New Phytohabitans aurantiacus sp. RD004123 nov., an actinomycete isolated from soil.</title>
        <authorList>
            <person name="Triningsih D.W."/>
            <person name="Harunari E."/>
            <person name="Igarashi Y."/>
        </authorList>
    </citation>
    <scope>NUCLEOTIDE SEQUENCE</scope>
    <source>
        <strain evidence="2">RD004123</strain>
    </source>
</reference>
<gene>
    <name evidence="2" type="ORF">Pa4123_09830</name>
</gene>
<sequence length="173" mass="19164">MLRDAFPEDFGLAGSLWTRQSVLGLVEQTYGIPLSVPGIARYLRAWGLAPREPVDRACALCAMAVVQWQSDRYPEILQAAQLERADLYWAGRTRLHGVSPATEVVAAVSTRGWVRFLVTGETALPREFLSRLASQAGRDVHVVVDGSWATTEWPRRIPDGVVLHALPTCERGR</sequence>
<organism evidence="2 3">
    <name type="scientific">Phytohabitans aurantiacus</name>
    <dbReference type="NCBI Taxonomy" id="3016789"/>
    <lineage>
        <taxon>Bacteria</taxon>
        <taxon>Bacillati</taxon>
        <taxon>Actinomycetota</taxon>
        <taxon>Actinomycetes</taxon>
        <taxon>Micromonosporales</taxon>
        <taxon>Micromonosporaceae</taxon>
    </lineage>
</organism>
<comment type="caution">
    <text evidence="2">The sequence shown here is derived from an EMBL/GenBank/DDBJ whole genome shotgun (WGS) entry which is preliminary data.</text>
</comment>
<accession>A0ABQ5QLX5</accession>
<evidence type="ECO:0000313" key="3">
    <source>
        <dbReference type="Proteomes" id="UP001144280"/>
    </source>
</evidence>
<dbReference type="Pfam" id="PF13592">
    <property type="entry name" value="HTH_33"/>
    <property type="match status" value="1"/>
</dbReference>
<proteinExistence type="predicted"/>
<protein>
    <recommendedName>
        <fullName evidence="1">Winged helix-turn helix domain-containing protein</fullName>
    </recommendedName>
</protein>
<name>A0ABQ5QLX5_9ACTN</name>
<feature type="domain" description="Winged helix-turn helix" evidence="1">
    <location>
        <begin position="15"/>
        <end position="68"/>
    </location>
</feature>
<dbReference type="RefSeq" id="WP_281892756.1">
    <property type="nucleotide sequence ID" value="NZ_BSDI01000004.1"/>
</dbReference>